<evidence type="ECO:0000313" key="2">
    <source>
        <dbReference type="EMBL" id="KAI1699452.1"/>
    </source>
</evidence>
<reference evidence="2" key="1">
    <citation type="submission" date="2022-01" db="EMBL/GenBank/DDBJ databases">
        <title>Genome Sequence Resource for Two Populations of Ditylenchus destructor, the Migratory Endoparasitic Phytonematode.</title>
        <authorList>
            <person name="Zhang H."/>
            <person name="Lin R."/>
            <person name="Xie B."/>
        </authorList>
    </citation>
    <scope>NUCLEOTIDE SEQUENCE</scope>
    <source>
        <strain evidence="2">BazhouSP</strain>
    </source>
</reference>
<feature type="transmembrane region" description="Helical" evidence="1">
    <location>
        <begin position="294"/>
        <end position="315"/>
    </location>
</feature>
<dbReference type="AlphaFoldDB" id="A0AAD4MMK8"/>
<protein>
    <submittedName>
        <fullName evidence="2">Lysozyme-like protein 7</fullName>
    </submittedName>
</protein>
<keyword evidence="1" id="KW-0812">Transmembrane</keyword>
<gene>
    <name evidence="2" type="ORF">DdX_17331</name>
</gene>
<keyword evidence="3" id="KW-1185">Reference proteome</keyword>
<evidence type="ECO:0000256" key="1">
    <source>
        <dbReference type="SAM" id="Phobius"/>
    </source>
</evidence>
<keyword evidence="1" id="KW-1133">Transmembrane helix</keyword>
<evidence type="ECO:0000313" key="3">
    <source>
        <dbReference type="Proteomes" id="UP001201812"/>
    </source>
</evidence>
<name>A0AAD4MMK8_9BILA</name>
<dbReference type="EMBL" id="JAKKPZ010000179">
    <property type="protein sequence ID" value="KAI1699452.1"/>
    <property type="molecule type" value="Genomic_DNA"/>
</dbReference>
<proteinExistence type="predicted"/>
<feature type="transmembrane region" description="Helical" evidence="1">
    <location>
        <begin position="327"/>
        <end position="344"/>
    </location>
</feature>
<dbReference type="Proteomes" id="UP001201812">
    <property type="component" value="Unassembled WGS sequence"/>
</dbReference>
<comment type="caution">
    <text evidence="2">The sequence shown here is derived from an EMBL/GenBank/DDBJ whole genome shotgun (WGS) entry which is preliminary data.</text>
</comment>
<keyword evidence="1" id="KW-0472">Membrane</keyword>
<organism evidence="2 3">
    <name type="scientific">Ditylenchus destructor</name>
    <dbReference type="NCBI Taxonomy" id="166010"/>
    <lineage>
        <taxon>Eukaryota</taxon>
        <taxon>Metazoa</taxon>
        <taxon>Ecdysozoa</taxon>
        <taxon>Nematoda</taxon>
        <taxon>Chromadorea</taxon>
        <taxon>Rhabditida</taxon>
        <taxon>Tylenchina</taxon>
        <taxon>Tylenchomorpha</taxon>
        <taxon>Sphaerularioidea</taxon>
        <taxon>Anguinidae</taxon>
        <taxon>Anguininae</taxon>
        <taxon>Ditylenchus</taxon>
    </lineage>
</organism>
<sequence length="363" mass="41117">MYCLLVCREIQIGVARKVAFSISVDASQRLHPSLLDCIYDYGYSMLFLKVKVPNDESETFNANYTANLRAFEETGLLLVTPASVVLKNGEQQFLETFNHFRDELDYVDQNMPSMLAIALQVLSEDDCWSTDPSVNAQFIQDFTDTALHYFRYANESKYSSYQPVATIIHTSWYDLQTLTNHSSLAEDQLLKFFPAGSKLWYRSIVGAGVGGESDASLKDYQPLACWTTNSTIAKTFGTREPFCGELVDRALFYDSGFYKLFSNTTRESIRTVRQAALSEFHNARMAEMNRQLNIVLFFQTILPAIEVIPTMAYLVSSVVCDSSTNTYAMAFATAPFFSPLVQPYRNFFCSNKRRLESINSSSN</sequence>
<accession>A0AAD4MMK8</accession>